<name>A0A5B7HYV0_PORTR</name>
<dbReference type="EMBL" id="VSRR010037742">
    <property type="protein sequence ID" value="MPC73888.1"/>
    <property type="molecule type" value="Genomic_DNA"/>
</dbReference>
<accession>A0A5B7HYV0</accession>
<protein>
    <submittedName>
        <fullName evidence="1">Uncharacterized protein</fullName>
    </submittedName>
</protein>
<organism evidence="1 2">
    <name type="scientific">Portunus trituberculatus</name>
    <name type="common">Swimming crab</name>
    <name type="synonym">Neptunus trituberculatus</name>
    <dbReference type="NCBI Taxonomy" id="210409"/>
    <lineage>
        <taxon>Eukaryota</taxon>
        <taxon>Metazoa</taxon>
        <taxon>Ecdysozoa</taxon>
        <taxon>Arthropoda</taxon>
        <taxon>Crustacea</taxon>
        <taxon>Multicrustacea</taxon>
        <taxon>Malacostraca</taxon>
        <taxon>Eumalacostraca</taxon>
        <taxon>Eucarida</taxon>
        <taxon>Decapoda</taxon>
        <taxon>Pleocyemata</taxon>
        <taxon>Brachyura</taxon>
        <taxon>Eubrachyura</taxon>
        <taxon>Portunoidea</taxon>
        <taxon>Portunidae</taxon>
        <taxon>Portuninae</taxon>
        <taxon>Portunus</taxon>
    </lineage>
</organism>
<gene>
    <name evidence="1" type="ORF">E2C01_068229</name>
</gene>
<sequence>MGNLIILTPQHHVTTTTTTTTTTTVTTTTFTTAVNRALESLCVAASHYKSLVLDYACSKF</sequence>
<dbReference type="Proteomes" id="UP000324222">
    <property type="component" value="Unassembled WGS sequence"/>
</dbReference>
<proteinExistence type="predicted"/>
<evidence type="ECO:0000313" key="1">
    <source>
        <dbReference type="EMBL" id="MPC73888.1"/>
    </source>
</evidence>
<reference evidence="1 2" key="1">
    <citation type="submission" date="2019-05" db="EMBL/GenBank/DDBJ databases">
        <title>Another draft genome of Portunus trituberculatus and its Hox gene families provides insights of decapod evolution.</title>
        <authorList>
            <person name="Jeong J.-H."/>
            <person name="Song I."/>
            <person name="Kim S."/>
            <person name="Choi T."/>
            <person name="Kim D."/>
            <person name="Ryu S."/>
            <person name="Kim W."/>
        </authorList>
    </citation>
    <scope>NUCLEOTIDE SEQUENCE [LARGE SCALE GENOMIC DNA]</scope>
    <source>
        <tissue evidence="1">Muscle</tissue>
    </source>
</reference>
<dbReference type="AlphaFoldDB" id="A0A5B7HYV0"/>
<keyword evidence="2" id="KW-1185">Reference proteome</keyword>
<evidence type="ECO:0000313" key="2">
    <source>
        <dbReference type="Proteomes" id="UP000324222"/>
    </source>
</evidence>
<comment type="caution">
    <text evidence="1">The sequence shown here is derived from an EMBL/GenBank/DDBJ whole genome shotgun (WGS) entry which is preliminary data.</text>
</comment>